<keyword evidence="7" id="KW-1185">Reference proteome</keyword>
<gene>
    <name evidence="6" type="ORF">V6X73_02305</name>
</gene>
<evidence type="ECO:0000256" key="4">
    <source>
        <dbReference type="SAM" id="MobiDB-lite"/>
    </source>
</evidence>
<reference evidence="6 7" key="1">
    <citation type="submission" date="2024-02" db="EMBL/GenBank/DDBJ databases">
        <title>New especies of Spiribacter isolated from saline water.</title>
        <authorList>
            <person name="Leon M.J."/>
            <person name="De La Haba R."/>
            <person name="Sanchez-Porro C."/>
            <person name="Ventosa A."/>
        </authorList>
    </citation>
    <scope>NUCLEOTIDE SEQUENCE [LARGE SCALE GENOMIC DNA]</scope>
    <source>
        <strain evidence="7">ag22IC6-390</strain>
    </source>
</reference>
<feature type="chain" id="PRO_5047183470" description="Curli production assembly/transport component CsgE" evidence="5">
    <location>
        <begin position="25"/>
        <end position="152"/>
    </location>
</feature>
<dbReference type="EMBL" id="JBAKFM010000001">
    <property type="protein sequence ID" value="MEX0468570.1"/>
    <property type="molecule type" value="Genomic_DNA"/>
</dbReference>
<evidence type="ECO:0000313" key="7">
    <source>
        <dbReference type="Proteomes" id="UP001556709"/>
    </source>
</evidence>
<evidence type="ECO:0000256" key="1">
    <source>
        <dbReference type="ARBA" id="ARBA00003989"/>
    </source>
</evidence>
<feature type="region of interest" description="Disordered" evidence="4">
    <location>
        <begin position="32"/>
        <end position="53"/>
    </location>
</feature>
<comment type="function">
    <text evidence="1">May be involved in the biogenesis of curli organelles.</text>
</comment>
<protein>
    <recommendedName>
        <fullName evidence="2">Curli production assembly/transport component CsgE</fullName>
    </recommendedName>
</protein>
<proteinExistence type="predicted"/>
<feature type="signal peptide" evidence="5">
    <location>
        <begin position="1"/>
        <end position="24"/>
    </location>
</feature>
<keyword evidence="3 5" id="KW-0732">Signal</keyword>
<sequence length="152" mass="17257">MRRRRCCALLAGAGLVGLWPLWQAIGQGRQADGLEDPTPLEAPPPREGGLENDGLNNMVIQRTVTALGDRFYDAFANHWRNQSVIARGVIGVEESPWMSEGTEIIIRFRREVIYRIRVWPRNPGPEERAATAVREVSRIIDRYQTRLRPAPD</sequence>
<evidence type="ECO:0000313" key="6">
    <source>
        <dbReference type="EMBL" id="MEX0468570.1"/>
    </source>
</evidence>
<evidence type="ECO:0000256" key="5">
    <source>
        <dbReference type="SAM" id="SignalP"/>
    </source>
</evidence>
<evidence type="ECO:0000256" key="2">
    <source>
        <dbReference type="ARBA" id="ARBA00014024"/>
    </source>
</evidence>
<evidence type="ECO:0000256" key="3">
    <source>
        <dbReference type="ARBA" id="ARBA00022729"/>
    </source>
</evidence>
<dbReference type="Pfam" id="PF10627">
    <property type="entry name" value="CsgE"/>
    <property type="match status" value="1"/>
</dbReference>
<dbReference type="Proteomes" id="UP001556709">
    <property type="component" value="Unassembled WGS sequence"/>
</dbReference>
<dbReference type="RefSeq" id="WP_367957929.1">
    <property type="nucleotide sequence ID" value="NZ_JBAKFK010000001.1"/>
</dbReference>
<comment type="caution">
    <text evidence="6">The sequence shown here is derived from an EMBL/GenBank/DDBJ whole genome shotgun (WGS) entry which is preliminary data.</text>
</comment>
<organism evidence="6 7">
    <name type="scientific">Spiribacter pallidus</name>
    <dbReference type="NCBI Taxonomy" id="1987936"/>
    <lineage>
        <taxon>Bacteria</taxon>
        <taxon>Pseudomonadati</taxon>
        <taxon>Pseudomonadota</taxon>
        <taxon>Gammaproteobacteria</taxon>
        <taxon>Chromatiales</taxon>
        <taxon>Ectothiorhodospiraceae</taxon>
        <taxon>Spiribacter</taxon>
    </lineage>
</organism>
<name>A0ABV3TAA5_9GAMM</name>
<dbReference type="InterPro" id="IPR018900">
    <property type="entry name" value="Curli_CsgE"/>
</dbReference>
<accession>A0ABV3TAA5</accession>